<comment type="cofactor">
    <cofactor evidence="1">
        <name>[4Fe-4S] cluster</name>
        <dbReference type="ChEBI" id="CHEBI:49883"/>
    </cofactor>
</comment>
<dbReference type="GO" id="GO:0090560">
    <property type="term" value="F:2-(3-amino-3-carboxypropyl)histidine synthase activity"/>
    <property type="evidence" value="ECO:0007669"/>
    <property type="project" value="InterPro"/>
</dbReference>
<dbReference type="GO" id="GO:0051536">
    <property type="term" value="F:iron-sulfur cluster binding"/>
    <property type="evidence" value="ECO:0007669"/>
    <property type="project" value="UniProtKB-KW"/>
</dbReference>
<organism evidence="10 11">
    <name type="scientific">Candidula unifasciata</name>
    <dbReference type="NCBI Taxonomy" id="100452"/>
    <lineage>
        <taxon>Eukaryota</taxon>
        <taxon>Metazoa</taxon>
        <taxon>Spiralia</taxon>
        <taxon>Lophotrochozoa</taxon>
        <taxon>Mollusca</taxon>
        <taxon>Gastropoda</taxon>
        <taxon>Heterobranchia</taxon>
        <taxon>Euthyneura</taxon>
        <taxon>Panpulmonata</taxon>
        <taxon>Eupulmonata</taxon>
        <taxon>Stylommatophora</taxon>
        <taxon>Helicina</taxon>
        <taxon>Helicoidea</taxon>
        <taxon>Geomitridae</taxon>
        <taxon>Candidula</taxon>
    </lineage>
</organism>
<keyword evidence="7 9" id="KW-0411">Iron-sulfur</keyword>
<accession>A0A8S3Z816</accession>
<dbReference type="FunFam" id="3.40.50.11840:FF:000002">
    <property type="entry name" value="2-(3-amino-3-carboxypropyl)histidine synthase subunit 2"/>
    <property type="match status" value="1"/>
</dbReference>
<evidence type="ECO:0000256" key="5">
    <source>
        <dbReference type="ARBA" id="ARBA00022723"/>
    </source>
</evidence>
<dbReference type="OrthoDB" id="449241at2759"/>
<keyword evidence="11" id="KW-1185">Reference proteome</keyword>
<dbReference type="NCBIfam" id="TIGR00322">
    <property type="entry name" value="diphth2_R"/>
    <property type="match status" value="1"/>
</dbReference>
<dbReference type="PANTHER" id="PTHR10762:SF2">
    <property type="entry name" value="2-(3-AMINO-3-CARBOXYPROPYL)HISTIDINE SYNTHASE SUBUNIT 2"/>
    <property type="match status" value="1"/>
</dbReference>
<dbReference type="Proteomes" id="UP000678393">
    <property type="component" value="Unassembled WGS sequence"/>
</dbReference>
<comment type="caution">
    <text evidence="10">The sequence shown here is derived from an EMBL/GenBank/DDBJ whole genome shotgun (WGS) entry which is preliminary data.</text>
</comment>
<dbReference type="AlphaFoldDB" id="A0A8S3Z816"/>
<evidence type="ECO:0000256" key="7">
    <source>
        <dbReference type="ARBA" id="ARBA00023014"/>
    </source>
</evidence>
<comment type="similarity">
    <text evidence="3 9">Belongs to the DPH1/DPH2 family. DPH2 subfamily.</text>
</comment>
<evidence type="ECO:0000313" key="10">
    <source>
        <dbReference type="EMBL" id="CAG5124338.1"/>
    </source>
</evidence>
<dbReference type="GO" id="GO:0017183">
    <property type="term" value="P:protein histidyl modification to diphthamide"/>
    <property type="evidence" value="ECO:0007669"/>
    <property type="project" value="InterPro"/>
</dbReference>
<dbReference type="GO" id="GO:0046872">
    <property type="term" value="F:metal ion binding"/>
    <property type="evidence" value="ECO:0007669"/>
    <property type="project" value="UniProtKB-KW"/>
</dbReference>
<dbReference type="EMBL" id="CAJHNH020001762">
    <property type="protein sequence ID" value="CAG5124338.1"/>
    <property type="molecule type" value="Genomic_DNA"/>
</dbReference>
<evidence type="ECO:0000256" key="4">
    <source>
        <dbReference type="ARBA" id="ARBA00021914"/>
    </source>
</evidence>
<evidence type="ECO:0000256" key="6">
    <source>
        <dbReference type="ARBA" id="ARBA00023004"/>
    </source>
</evidence>
<keyword evidence="5 9" id="KW-0479">Metal-binding</keyword>
<dbReference type="NCBIfam" id="TIGR00272">
    <property type="entry name" value="DPH2"/>
    <property type="match status" value="1"/>
</dbReference>
<evidence type="ECO:0000256" key="2">
    <source>
        <dbReference type="ARBA" id="ARBA00005156"/>
    </source>
</evidence>
<dbReference type="Pfam" id="PF01866">
    <property type="entry name" value="Diphthamide_syn"/>
    <property type="match status" value="1"/>
</dbReference>
<dbReference type="Gene3D" id="3.40.50.11860">
    <property type="entry name" value="Diphthamide synthesis DPH1/DPH2 domain 3"/>
    <property type="match status" value="1"/>
</dbReference>
<dbReference type="InterPro" id="IPR042263">
    <property type="entry name" value="DPH1/DPH2_1"/>
</dbReference>
<dbReference type="SFLD" id="SFLDG01121">
    <property type="entry name" value="Diphthamide_biosynthesis"/>
    <property type="match status" value="1"/>
</dbReference>
<evidence type="ECO:0000256" key="8">
    <source>
        <dbReference type="ARBA" id="ARBA00045159"/>
    </source>
</evidence>
<sequence length="516" mass="56821">MSVTVFNSGEEVIQRKIECVPQALQTDNVDDVYEINKSVVWITQGGFKRVALQFPDELLVDAAYVAARIQEKVEDALVFILGDTSYGSCCVDEISAQHYKADCIIHFGRSCLSPTGRLPVLYIFGKSNIIVDDCVHQLAEVCSDTYMKAVLVYDTVYSHAIDEIFSKLRCIFKHLILSELAVPKHLLTSTTSQGSEVSDIVTSPVADDIVVNHTSQATSSSKSQPASSFISKYGRTIEIPITEDIDSYSFIFIGDTEGSSLTNLMMTFNRCPFYSYNPLNMKSRKETLNVNKALMKRYYLIERAKDANIVGIVVGTLGVASYRNVIEHLKLLLKKAGKKSYTFVVGKLNPAKLANFAEVDIYVLVACPESTLLDQSDFYRPIVSPLEMEIACNQAREWTGEYSTDFRDILPGASLHVENADTGEGDNIRTDVSLISNRVRALGVKETTGVSSVSSQDLLLRSESLAVASLAENAGEFLASRSWKGLERKLGETPVIKAAEGQFGIAAGYQHELADV</sequence>
<proteinExistence type="inferred from homology"/>
<evidence type="ECO:0000256" key="9">
    <source>
        <dbReference type="RuleBase" id="RU364133"/>
    </source>
</evidence>
<dbReference type="FunFam" id="3.40.50.11860:FF:000001">
    <property type="entry name" value="2-(3-amino-3-carboxypropyl)histidine synthase subunit 2"/>
    <property type="match status" value="1"/>
</dbReference>
<dbReference type="SFLD" id="SFLDS00032">
    <property type="entry name" value="Radical_SAM_3-amino-3-carboxyp"/>
    <property type="match status" value="1"/>
</dbReference>
<evidence type="ECO:0000256" key="1">
    <source>
        <dbReference type="ARBA" id="ARBA00001966"/>
    </source>
</evidence>
<gene>
    <name evidence="10" type="ORF">CUNI_LOCUS9896</name>
</gene>
<dbReference type="InterPro" id="IPR042265">
    <property type="entry name" value="DPH1/DPH2_3"/>
</dbReference>
<keyword evidence="6 9" id="KW-0408">Iron</keyword>
<dbReference type="PANTHER" id="PTHR10762">
    <property type="entry name" value="DIPHTHAMIDE BIOSYNTHESIS PROTEIN"/>
    <property type="match status" value="1"/>
</dbReference>
<evidence type="ECO:0000313" key="11">
    <source>
        <dbReference type="Proteomes" id="UP000678393"/>
    </source>
</evidence>
<comment type="function">
    <text evidence="8 9">Required for the first step of diphthamide biosynthesis, a post-translational modification of histidine which occurs in elongation factor 2. DPH1 and DPH2 transfer a 3-amino-3-carboxypropyl (ACP) group from S-adenosyl-L-methionine (SAM) to a histidine residue, the reaction is assisted by a reduction system comprising DPH3 and a NADH-dependent reductase. Facilitates the reduction of the catalytic iron-sulfur cluster found in the DPH1 subunit.</text>
</comment>
<protein>
    <recommendedName>
        <fullName evidence="4 9">2-(3-amino-3-carboxypropyl)histidine synthase subunit 2</fullName>
    </recommendedName>
</protein>
<dbReference type="SFLD" id="SFLDF00408">
    <property type="entry name" value="Diphthamide_biosynthesis_famil"/>
    <property type="match status" value="1"/>
</dbReference>
<dbReference type="InterPro" id="IPR010014">
    <property type="entry name" value="DHP2"/>
</dbReference>
<comment type="pathway">
    <text evidence="2 9">Protein modification; peptidyl-diphthamide biosynthesis.</text>
</comment>
<evidence type="ECO:0000256" key="3">
    <source>
        <dbReference type="ARBA" id="ARBA00006179"/>
    </source>
</evidence>
<name>A0A8S3Z816_9EUPU</name>
<dbReference type="InterPro" id="IPR016435">
    <property type="entry name" value="DPH1/DPH2"/>
</dbReference>
<dbReference type="Gene3D" id="3.40.50.11840">
    <property type="entry name" value="Diphthamide synthesis DPH1/DPH2 domain 1"/>
    <property type="match status" value="1"/>
</dbReference>
<reference evidence="10" key="1">
    <citation type="submission" date="2021-04" db="EMBL/GenBank/DDBJ databases">
        <authorList>
            <consortium name="Molecular Ecology Group"/>
        </authorList>
    </citation>
    <scope>NUCLEOTIDE SEQUENCE</scope>
</reference>